<dbReference type="Pfam" id="PF12854">
    <property type="entry name" value="PPR_1"/>
    <property type="match status" value="1"/>
</dbReference>
<keyword evidence="5" id="KW-1185">Reference proteome</keyword>
<sequence length="105" mass="11584">MREFGCQSDTTSSNIVIWMFCEKGDVDLVLGFCQVGCLEDACVLVKLMHDQGCVPNVVAYSALLDGFCKIRDFDKALELLGEMEKEENGGMPNVVRSNGVTRVFP</sequence>
<evidence type="ECO:0008006" key="6">
    <source>
        <dbReference type="Google" id="ProtNLM"/>
    </source>
</evidence>
<reference evidence="4 5" key="1">
    <citation type="submission" date="2020-10" db="EMBL/GenBank/DDBJ databases">
        <title>The Coptis chinensis genome and diversification of protoberbering-type alkaloids.</title>
        <authorList>
            <person name="Wang B."/>
            <person name="Shu S."/>
            <person name="Song C."/>
            <person name="Liu Y."/>
        </authorList>
    </citation>
    <scope>NUCLEOTIDE SEQUENCE [LARGE SCALE GENOMIC DNA]</scope>
    <source>
        <strain evidence="4">HL-2020</strain>
        <tissue evidence="4">Leaf</tissue>
    </source>
</reference>
<evidence type="ECO:0000313" key="4">
    <source>
        <dbReference type="EMBL" id="KAF9619691.1"/>
    </source>
</evidence>
<gene>
    <name evidence="4" type="ORF">IFM89_008368</name>
</gene>
<organism evidence="4 5">
    <name type="scientific">Coptis chinensis</name>
    <dbReference type="NCBI Taxonomy" id="261450"/>
    <lineage>
        <taxon>Eukaryota</taxon>
        <taxon>Viridiplantae</taxon>
        <taxon>Streptophyta</taxon>
        <taxon>Embryophyta</taxon>
        <taxon>Tracheophyta</taxon>
        <taxon>Spermatophyta</taxon>
        <taxon>Magnoliopsida</taxon>
        <taxon>Ranunculales</taxon>
        <taxon>Ranunculaceae</taxon>
        <taxon>Coptidoideae</taxon>
        <taxon>Coptis</taxon>
    </lineage>
</organism>
<name>A0A835MDF2_9MAGN</name>
<evidence type="ECO:0000256" key="3">
    <source>
        <dbReference type="PROSITE-ProRule" id="PRU00708"/>
    </source>
</evidence>
<keyword evidence="2" id="KW-0677">Repeat</keyword>
<dbReference type="Proteomes" id="UP000631114">
    <property type="component" value="Unassembled WGS sequence"/>
</dbReference>
<proteinExistence type="inferred from homology"/>
<comment type="caution">
    <text evidence="4">The sequence shown here is derived from an EMBL/GenBank/DDBJ whole genome shotgun (WGS) entry which is preliminary data.</text>
</comment>
<comment type="similarity">
    <text evidence="1">Belongs to the PPR family. P subfamily.</text>
</comment>
<dbReference type="PROSITE" id="PS51375">
    <property type="entry name" value="PPR"/>
    <property type="match status" value="1"/>
</dbReference>
<accession>A0A835MDF2</accession>
<dbReference type="NCBIfam" id="TIGR00756">
    <property type="entry name" value="PPR"/>
    <property type="match status" value="2"/>
</dbReference>
<dbReference type="EMBL" id="JADFTS010000002">
    <property type="protein sequence ID" value="KAF9619691.1"/>
    <property type="molecule type" value="Genomic_DNA"/>
</dbReference>
<dbReference type="PANTHER" id="PTHR47941">
    <property type="entry name" value="PENTATRICOPEPTIDE REPEAT-CONTAINING PROTEIN 3, MITOCHONDRIAL"/>
    <property type="match status" value="1"/>
</dbReference>
<dbReference type="InterPro" id="IPR002885">
    <property type="entry name" value="PPR_rpt"/>
</dbReference>
<evidence type="ECO:0000313" key="5">
    <source>
        <dbReference type="Proteomes" id="UP000631114"/>
    </source>
</evidence>
<evidence type="ECO:0000256" key="1">
    <source>
        <dbReference type="ARBA" id="ARBA00007626"/>
    </source>
</evidence>
<feature type="repeat" description="PPR" evidence="3">
    <location>
        <begin position="56"/>
        <end position="86"/>
    </location>
</feature>
<dbReference type="OrthoDB" id="185373at2759"/>
<protein>
    <recommendedName>
        <fullName evidence="6">Pentatricopeptide repeat-containing protein</fullName>
    </recommendedName>
</protein>
<evidence type="ECO:0000256" key="2">
    <source>
        <dbReference type="ARBA" id="ARBA00022737"/>
    </source>
</evidence>
<dbReference type="AlphaFoldDB" id="A0A835MDF2"/>
<dbReference type="InterPro" id="IPR011990">
    <property type="entry name" value="TPR-like_helical_dom_sf"/>
</dbReference>
<dbReference type="Gene3D" id="1.25.40.10">
    <property type="entry name" value="Tetratricopeptide repeat domain"/>
    <property type="match status" value="1"/>
</dbReference>